<evidence type="ECO:0000256" key="1">
    <source>
        <dbReference type="ARBA" id="ARBA00022737"/>
    </source>
</evidence>
<accession>A0A8C9MV68</accession>
<dbReference type="Proteomes" id="UP000694409">
    <property type="component" value="Unassembled WGS sequence"/>
</dbReference>
<dbReference type="SUPFAM" id="SSF48403">
    <property type="entry name" value="Ankyrin repeat"/>
    <property type="match status" value="1"/>
</dbReference>
<keyword evidence="5" id="KW-1185">Reference proteome</keyword>
<dbReference type="GO" id="GO:0046875">
    <property type="term" value="F:ephrin receptor binding"/>
    <property type="evidence" value="ECO:0007669"/>
    <property type="project" value="TreeGrafter"/>
</dbReference>
<dbReference type="InterPro" id="IPR036770">
    <property type="entry name" value="Ankyrin_rpt-contain_sf"/>
</dbReference>
<dbReference type="GeneTree" id="ENSGT00940000154572"/>
<dbReference type="GO" id="GO:0005829">
    <property type="term" value="C:cytosol"/>
    <property type="evidence" value="ECO:0007669"/>
    <property type="project" value="TreeGrafter"/>
</dbReference>
<dbReference type="SMART" id="SM00248">
    <property type="entry name" value="ANK"/>
    <property type="match status" value="6"/>
</dbReference>
<dbReference type="OMA" id="FIFSIWR"/>
<dbReference type="PANTHER" id="PTHR24174">
    <property type="entry name" value="ANKYRIN REPEAT AND STERILE ALPHA MOTIF DOMAIN-CONTAINING PROTEIN 1"/>
    <property type="match status" value="1"/>
</dbReference>
<dbReference type="AlphaFoldDB" id="A0A8C9MV68"/>
<dbReference type="FunFam" id="1.25.40.20:FF:000490">
    <property type="entry name" value="ANKS1B isoform 4"/>
    <property type="match status" value="1"/>
</dbReference>
<evidence type="ECO:0000313" key="5">
    <source>
        <dbReference type="Proteomes" id="UP000694409"/>
    </source>
</evidence>
<dbReference type="PROSITE" id="PS50088">
    <property type="entry name" value="ANK_REPEAT"/>
    <property type="match status" value="5"/>
</dbReference>
<evidence type="ECO:0000256" key="2">
    <source>
        <dbReference type="ARBA" id="ARBA00023043"/>
    </source>
</evidence>
<reference evidence="4" key="1">
    <citation type="submission" date="2025-08" db="UniProtKB">
        <authorList>
            <consortium name="Ensembl"/>
        </authorList>
    </citation>
    <scope>IDENTIFICATION</scope>
</reference>
<feature type="repeat" description="ANK" evidence="3">
    <location>
        <begin position="14"/>
        <end position="46"/>
    </location>
</feature>
<feature type="repeat" description="ANK" evidence="3">
    <location>
        <begin position="181"/>
        <end position="213"/>
    </location>
</feature>
<dbReference type="PANTHER" id="PTHR24174:SF3">
    <property type="entry name" value="ANKYRIN REPEAT AND STERILE ALPHA MOTIF DOMAIN-CONTAINING PROTEIN 1B"/>
    <property type="match status" value="1"/>
</dbReference>
<dbReference type="InterPro" id="IPR002110">
    <property type="entry name" value="Ankyrin_rpt"/>
</dbReference>
<dbReference type="GO" id="GO:0048013">
    <property type="term" value="P:ephrin receptor signaling pathway"/>
    <property type="evidence" value="ECO:0007669"/>
    <property type="project" value="TreeGrafter"/>
</dbReference>
<sequence length="327" mass="36444">SIWRGPNINCTDSSGYTALHHAALNGHKDIVLKLLQYEASTNVADNKGYFPIHLAAWRGDVDIVKILIHHGPSHSRVNEQNNENETALHCAAQYGHSEVVAVLLEELTDPTIRNNKLETPLDLAALYGRLRVVKMIIKAYPNLMNCNTRKHTPLHLAARNGHKAVVQVLLEAGMDVSCQTEKGSALHEAALFGKVEVVRILLETGIDTNIKDSLGRTVLDILKEHPSQQSLQIAALLQGKAYSITHLETTEKYYCEAVTGELSKLLDEIKLCQEKEYSFEDLSHTLSDHYLENFSKVSEEDLMTSGSQTKLNVVSKMGYKDNVFSYI</sequence>
<feature type="repeat" description="ANK" evidence="3">
    <location>
        <begin position="149"/>
        <end position="181"/>
    </location>
</feature>
<dbReference type="Pfam" id="PF00023">
    <property type="entry name" value="Ank"/>
    <property type="match status" value="1"/>
</dbReference>
<dbReference type="Gene3D" id="1.25.40.20">
    <property type="entry name" value="Ankyrin repeat-containing domain"/>
    <property type="match status" value="2"/>
</dbReference>
<evidence type="ECO:0000313" key="4">
    <source>
        <dbReference type="Ensembl" id="ENSSCAP00000009115.1"/>
    </source>
</evidence>
<proteinExistence type="predicted"/>
<dbReference type="PRINTS" id="PR01415">
    <property type="entry name" value="ANKYRIN"/>
</dbReference>
<dbReference type="Ensembl" id="ENSSCAT00000010279.1">
    <property type="protein sequence ID" value="ENSSCAP00000009115.1"/>
    <property type="gene ID" value="ENSSCAG00000006950.1"/>
</dbReference>
<keyword evidence="2 3" id="KW-0040">ANK repeat</keyword>
<keyword evidence="1" id="KW-0677">Repeat</keyword>
<feature type="repeat" description="ANK" evidence="3">
    <location>
        <begin position="47"/>
        <end position="79"/>
    </location>
</feature>
<dbReference type="InterPro" id="IPR033635">
    <property type="entry name" value="ANKS1/Caskin"/>
</dbReference>
<evidence type="ECO:0000256" key="3">
    <source>
        <dbReference type="PROSITE-ProRule" id="PRU00023"/>
    </source>
</evidence>
<feature type="repeat" description="ANK" evidence="3">
    <location>
        <begin position="83"/>
        <end position="115"/>
    </location>
</feature>
<protein>
    <recommendedName>
        <fullName evidence="6">Ankyrin repeat and sterile alpha motif domain containing 1B</fullName>
    </recommendedName>
</protein>
<reference evidence="4" key="2">
    <citation type="submission" date="2025-09" db="UniProtKB">
        <authorList>
            <consortium name="Ensembl"/>
        </authorList>
    </citation>
    <scope>IDENTIFICATION</scope>
</reference>
<evidence type="ECO:0008006" key="6">
    <source>
        <dbReference type="Google" id="ProtNLM"/>
    </source>
</evidence>
<name>A0A8C9MV68_SERCA</name>
<dbReference type="Pfam" id="PF12796">
    <property type="entry name" value="Ank_2"/>
    <property type="match status" value="2"/>
</dbReference>
<dbReference type="PROSITE" id="PS50297">
    <property type="entry name" value="ANK_REP_REGION"/>
    <property type="match status" value="5"/>
</dbReference>
<organism evidence="4 5">
    <name type="scientific">Serinus canaria</name>
    <name type="common">Island canary</name>
    <name type="synonym">Fringilla canaria</name>
    <dbReference type="NCBI Taxonomy" id="9135"/>
    <lineage>
        <taxon>Eukaryota</taxon>
        <taxon>Metazoa</taxon>
        <taxon>Chordata</taxon>
        <taxon>Craniata</taxon>
        <taxon>Vertebrata</taxon>
        <taxon>Euteleostomi</taxon>
        <taxon>Archelosauria</taxon>
        <taxon>Archosauria</taxon>
        <taxon>Dinosauria</taxon>
        <taxon>Saurischia</taxon>
        <taxon>Theropoda</taxon>
        <taxon>Coelurosauria</taxon>
        <taxon>Aves</taxon>
        <taxon>Neognathae</taxon>
        <taxon>Neoaves</taxon>
        <taxon>Telluraves</taxon>
        <taxon>Australaves</taxon>
        <taxon>Passeriformes</taxon>
        <taxon>Passeroidea</taxon>
        <taxon>Fringillidae</taxon>
        <taxon>Carduelinae</taxon>
        <taxon>Serinus</taxon>
    </lineage>
</organism>